<dbReference type="InterPro" id="IPR011676">
    <property type="entry name" value="DUF1618"/>
</dbReference>
<protein>
    <recommendedName>
        <fullName evidence="1">DUF1618 domain-containing protein</fullName>
    </recommendedName>
</protein>
<dbReference type="EMBL" id="RWGY01000013">
    <property type="protein sequence ID" value="TVU26555.1"/>
    <property type="molecule type" value="Genomic_DNA"/>
</dbReference>
<sequence length="559" mass="60196">MFSPSCGSDEIEVSYSAAADANTLAAARTSAGHRIAISLDLAPPPAESHARVYFPDGGVTETVIAYEARILPNADVIATVIAAHGGSVLVEVSLIDIHAYRSQTDDYFVYDAAADPPRPPSLSLLPPCYHTEPDNQGSLERRVPSMSLLPPCYYGAREPKPERRVLDGTCTGLVRRRGENGDEIVVAELKAVVGSRETPATAELVQFRSGEWSVVRPAFSGDELTRWGGTHGVVPAGDGGMLCFFNLHGGLMLCDVFDERSPPKLLYVPLPAGGAATSPPNGGTGTSRNVCATAGGRKVKFVNIFPRCCCGGAGATKCRHSYRAFTIATWTLDIVDGNGDGKMAWAMDAVVDAAELWALDAYRSVARVQPTHPVVSLDEPHVVSFVVSERYIDAHGDHMTWLVMLDTRSKTVLSVCPRPDGVFRFIGQPMLPSRVSHYFNTQFPSSSICLETMSQTEDAIASNNTTAQSSSRSSSISSIMPKQLLKAASPAMMFAALEDIPSLAREDMLKVYRILCHDSTGRRFESLLGLPMSLRKEWALLEIKATEACYVCSACAADN</sequence>
<comment type="caution">
    <text evidence="2">The sequence shown here is derived from an EMBL/GenBank/DDBJ whole genome shotgun (WGS) entry which is preliminary data.</text>
</comment>
<name>A0A5J9USQ2_9POAL</name>
<accession>A0A5J9USQ2</accession>
<feature type="domain" description="DUF1618" evidence="1">
    <location>
        <begin position="247"/>
        <end position="383"/>
    </location>
</feature>
<proteinExistence type="predicted"/>
<feature type="non-terminal residue" evidence="2">
    <location>
        <position position="1"/>
    </location>
</feature>
<gene>
    <name evidence="2" type="ORF">EJB05_29107</name>
</gene>
<dbReference type="PANTHER" id="PTHR33074">
    <property type="entry name" value="EXPRESSED PROTEIN-RELATED"/>
    <property type="match status" value="1"/>
</dbReference>
<evidence type="ECO:0000259" key="1">
    <source>
        <dbReference type="Pfam" id="PF07762"/>
    </source>
</evidence>
<dbReference type="AlphaFoldDB" id="A0A5J9USQ2"/>
<dbReference type="PANTHER" id="PTHR33074:SF124">
    <property type="entry name" value="DUF1618 DOMAIN-CONTAINING PROTEIN"/>
    <property type="match status" value="1"/>
</dbReference>
<evidence type="ECO:0000313" key="2">
    <source>
        <dbReference type="EMBL" id="TVU26555.1"/>
    </source>
</evidence>
<keyword evidence="3" id="KW-1185">Reference proteome</keyword>
<evidence type="ECO:0000313" key="3">
    <source>
        <dbReference type="Proteomes" id="UP000324897"/>
    </source>
</evidence>
<reference evidence="2 3" key="1">
    <citation type="journal article" date="2019" name="Sci. Rep.">
        <title>A high-quality genome of Eragrostis curvula grass provides insights into Poaceae evolution and supports new strategies to enhance forage quality.</title>
        <authorList>
            <person name="Carballo J."/>
            <person name="Santos B.A.C.M."/>
            <person name="Zappacosta D."/>
            <person name="Garbus I."/>
            <person name="Selva J.P."/>
            <person name="Gallo C.A."/>
            <person name="Diaz A."/>
            <person name="Albertini E."/>
            <person name="Caccamo M."/>
            <person name="Echenique V."/>
        </authorList>
    </citation>
    <scope>NUCLEOTIDE SEQUENCE [LARGE SCALE GENOMIC DNA]</scope>
    <source>
        <strain evidence="3">cv. Victoria</strain>
        <tissue evidence="2">Leaf</tissue>
    </source>
</reference>
<dbReference type="Proteomes" id="UP000324897">
    <property type="component" value="Chromosome 2"/>
</dbReference>
<organism evidence="2 3">
    <name type="scientific">Eragrostis curvula</name>
    <name type="common">weeping love grass</name>
    <dbReference type="NCBI Taxonomy" id="38414"/>
    <lineage>
        <taxon>Eukaryota</taxon>
        <taxon>Viridiplantae</taxon>
        <taxon>Streptophyta</taxon>
        <taxon>Embryophyta</taxon>
        <taxon>Tracheophyta</taxon>
        <taxon>Spermatophyta</taxon>
        <taxon>Magnoliopsida</taxon>
        <taxon>Liliopsida</taxon>
        <taxon>Poales</taxon>
        <taxon>Poaceae</taxon>
        <taxon>PACMAD clade</taxon>
        <taxon>Chloridoideae</taxon>
        <taxon>Eragrostideae</taxon>
        <taxon>Eragrostidinae</taxon>
        <taxon>Eragrostis</taxon>
    </lineage>
</organism>
<dbReference type="Gramene" id="TVU26555">
    <property type="protein sequence ID" value="TVU26555"/>
    <property type="gene ID" value="EJB05_29107"/>
</dbReference>
<dbReference type="Pfam" id="PF07762">
    <property type="entry name" value="DUF1618"/>
    <property type="match status" value="1"/>
</dbReference>